<evidence type="ECO:0000313" key="1">
    <source>
        <dbReference type="EMBL" id="JAH61910.1"/>
    </source>
</evidence>
<protein>
    <submittedName>
        <fullName evidence="1">Uncharacterized protein</fullName>
    </submittedName>
</protein>
<organism evidence="1">
    <name type="scientific">Anguilla anguilla</name>
    <name type="common">European freshwater eel</name>
    <name type="synonym">Muraena anguilla</name>
    <dbReference type="NCBI Taxonomy" id="7936"/>
    <lineage>
        <taxon>Eukaryota</taxon>
        <taxon>Metazoa</taxon>
        <taxon>Chordata</taxon>
        <taxon>Craniata</taxon>
        <taxon>Vertebrata</taxon>
        <taxon>Euteleostomi</taxon>
        <taxon>Actinopterygii</taxon>
        <taxon>Neopterygii</taxon>
        <taxon>Teleostei</taxon>
        <taxon>Anguilliformes</taxon>
        <taxon>Anguillidae</taxon>
        <taxon>Anguilla</taxon>
    </lineage>
</organism>
<name>A0A0E9U9S6_ANGAN</name>
<proteinExistence type="predicted"/>
<reference evidence="1" key="1">
    <citation type="submission" date="2014-11" db="EMBL/GenBank/DDBJ databases">
        <authorList>
            <person name="Amaro Gonzalez C."/>
        </authorList>
    </citation>
    <scope>NUCLEOTIDE SEQUENCE</scope>
</reference>
<accession>A0A0E9U9S6</accession>
<dbReference type="AlphaFoldDB" id="A0A0E9U9S6"/>
<sequence length="25" mass="2974">MPYIKPIPHTLTSFWNVTMHVSLIF</sequence>
<reference evidence="1" key="2">
    <citation type="journal article" date="2015" name="Fish Shellfish Immunol.">
        <title>Early steps in the European eel (Anguilla anguilla)-Vibrio vulnificus interaction in the gills: Role of the RtxA13 toxin.</title>
        <authorList>
            <person name="Callol A."/>
            <person name="Pajuelo D."/>
            <person name="Ebbesson L."/>
            <person name="Teles M."/>
            <person name="MacKenzie S."/>
            <person name="Amaro C."/>
        </authorList>
    </citation>
    <scope>NUCLEOTIDE SEQUENCE</scope>
</reference>
<dbReference type="EMBL" id="GBXM01046667">
    <property type="protein sequence ID" value="JAH61910.1"/>
    <property type="molecule type" value="Transcribed_RNA"/>
</dbReference>